<evidence type="ECO:0000256" key="6">
    <source>
        <dbReference type="ARBA" id="ARBA00022723"/>
    </source>
</evidence>
<keyword evidence="8" id="KW-0460">Magnesium</keyword>
<dbReference type="InterPro" id="IPR036412">
    <property type="entry name" value="HAD-like_sf"/>
</dbReference>
<evidence type="ECO:0000256" key="4">
    <source>
        <dbReference type="ARBA" id="ARBA00012640"/>
    </source>
</evidence>
<dbReference type="RefSeq" id="WP_346043110.1">
    <property type="nucleotide sequence ID" value="NZ_BAAACP010000004.1"/>
</dbReference>
<keyword evidence="7" id="KW-0378">Hydrolase</keyword>
<keyword evidence="6" id="KW-0479">Metal-binding</keyword>
<dbReference type="PANTHER" id="PTHR43344">
    <property type="entry name" value="PHOSPHOSERINE PHOSPHATASE"/>
    <property type="match status" value="1"/>
</dbReference>
<name>A0ABN1M0I9_9FIRM</name>
<evidence type="ECO:0000313" key="12">
    <source>
        <dbReference type="EMBL" id="GAA0862737.1"/>
    </source>
</evidence>
<evidence type="ECO:0000256" key="9">
    <source>
        <dbReference type="ARBA" id="ARBA00023299"/>
    </source>
</evidence>
<dbReference type="Pfam" id="PF00702">
    <property type="entry name" value="Hydrolase"/>
    <property type="match status" value="1"/>
</dbReference>
<reference evidence="12 13" key="1">
    <citation type="journal article" date="2019" name="Int. J. Syst. Evol. Microbiol.">
        <title>The Global Catalogue of Microorganisms (GCM) 10K type strain sequencing project: providing services to taxonomists for standard genome sequencing and annotation.</title>
        <authorList>
            <consortium name="The Broad Institute Genomics Platform"/>
            <consortium name="The Broad Institute Genome Sequencing Center for Infectious Disease"/>
            <person name="Wu L."/>
            <person name="Ma J."/>
        </authorList>
    </citation>
    <scope>NUCLEOTIDE SEQUENCE [LARGE SCALE GENOMIC DNA]</scope>
    <source>
        <strain evidence="12 13">JCM 6486</strain>
    </source>
</reference>
<comment type="catalytic activity">
    <reaction evidence="10">
        <text>O-phospho-L-serine + H2O = L-serine + phosphate</text>
        <dbReference type="Rhea" id="RHEA:21208"/>
        <dbReference type="ChEBI" id="CHEBI:15377"/>
        <dbReference type="ChEBI" id="CHEBI:33384"/>
        <dbReference type="ChEBI" id="CHEBI:43474"/>
        <dbReference type="ChEBI" id="CHEBI:57524"/>
        <dbReference type="EC" id="3.1.3.3"/>
    </reaction>
</comment>
<comment type="catalytic activity">
    <reaction evidence="11">
        <text>O-phospho-D-serine + H2O = D-serine + phosphate</text>
        <dbReference type="Rhea" id="RHEA:24873"/>
        <dbReference type="ChEBI" id="CHEBI:15377"/>
        <dbReference type="ChEBI" id="CHEBI:35247"/>
        <dbReference type="ChEBI" id="CHEBI:43474"/>
        <dbReference type="ChEBI" id="CHEBI:58680"/>
        <dbReference type="EC" id="3.1.3.3"/>
    </reaction>
</comment>
<evidence type="ECO:0000256" key="10">
    <source>
        <dbReference type="ARBA" id="ARBA00048138"/>
    </source>
</evidence>
<evidence type="ECO:0000256" key="7">
    <source>
        <dbReference type="ARBA" id="ARBA00022801"/>
    </source>
</evidence>
<dbReference type="PANTHER" id="PTHR43344:SF2">
    <property type="entry name" value="PHOSPHOSERINE PHOSPHATASE"/>
    <property type="match status" value="1"/>
</dbReference>
<dbReference type="EMBL" id="BAAACP010000004">
    <property type="protein sequence ID" value="GAA0862737.1"/>
    <property type="molecule type" value="Genomic_DNA"/>
</dbReference>
<evidence type="ECO:0000256" key="2">
    <source>
        <dbReference type="ARBA" id="ARBA00005135"/>
    </source>
</evidence>
<organism evidence="12 13">
    <name type="scientific">Paraclostridium tenue</name>
    <dbReference type="NCBI Taxonomy" id="1737"/>
    <lineage>
        <taxon>Bacteria</taxon>
        <taxon>Bacillati</taxon>
        <taxon>Bacillota</taxon>
        <taxon>Clostridia</taxon>
        <taxon>Peptostreptococcales</taxon>
        <taxon>Peptostreptococcaceae</taxon>
        <taxon>Paraclostridium</taxon>
    </lineage>
</organism>
<dbReference type="Proteomes" id="UP001400965">
    <property type="component" value="Unassembled WGS sequence"/>
</dbReference>
<dbReference type="NCBIfam" id="TIGR01488">
    <property type="entry name" value="HAD-SF-IB"/>
    <property type="match status" value="1"/>
</dbReference>
<evidence type="ECO:0000256" key="11">
    <source>
        <dbReference type="ARBA" id="ARBA00048523"/>
    </source>
</evidence>
<dbReference type="InterPro" id="IPR023214">
    <property type="entry name" value="HAD_sf"/>
</dbReference>
<dbReference type="SUPFAM" id="SSF56784">
    <property type="entry name" value="HAD-like"/>
    <property type="match status" value="1"/>
</dbReference>
<keyword evidence="5" id="KW-0028">Amino-acid biosynthesis</keyword>
<evidence type="ECO:0000256" key="8">
    <source>
        <dbReference type="ARBA" id="ARBA00022842"/>
    </source>
</evidence>
<evidence type="ECO:0000256" key="3">
    <source>
        <dbReference type="ARBA" id="ARBA00009184"/>
    </source>
</evidence>
<proteinExistence type="inferred from homology"/>
<protein>
    <recommendedName>
        <fullName evidence="4">phosphoserine phosphatase</fullName>
        <ecNumber evidence="4">3.1.3.3</ecNumber>
    </recommendedName>
</protein>
<sequence>MSEYKFVFDLDSTLTKVEILPEIAKYIGEHESISKITEETMLGELSFEKSFSMRVDLLKKVSIEKVREIIRNIELNDELVKFILENIDRCMIITGNLDTWICKFMDEMGFKGRYFSSKACVENGEIKGISHIIKKEDVIKTLEGPIVAIGDGSNDAKMIEVADIGIGFGGVRDIAPSVLKVCDYAFYEEGRLCQFLRQLL</sequence>
<evidence type="ECO:0000256" key="1">
    <source>
        <dbReference type="ARBA" id="ARBA00001946"/>
    </source>
</evidence>
<dbReference type="EC" id="3.1.3.3" evidence="4"/>
<evidence type="ECO:0000313" key="13">
    <source>
        <dbReference type="Proteomes" id="UP001400965"/>
    </source>
</evidence>
<dbReference type="Gene3D" id="3.40.50.1000">
    <property type="entry name" value="HAD superfamily/HAD-like"/>
    <property type="match status" value="1"/>
</dbReference>
<evidence type="ECO:0000256" key="5">
    <source>
        <dbReference type="ARBA" id="ARBA00022605"/>
    </source>
</evidence>
<dbReference type="InterPro" id="IPR050582">
    <property type="entry name" value="HAD-like_SerB"/>
</dbReference>
<keyword evidence="9" id="KW-0718">Serine biosynthesis</keyword>
<comment type="similarity">
    <text evidence="3">Belongs to the HAD-like hydrolase superfamily. SerB family.</text>
</comment>
<gene>
    <name evidence="12" type="ORF">GCM10008917_09290</name>
</gene>
<accession>A0ABN1M0I9</accession>
<comment type="caution">
    <text evidence="12">The sequence shown here is derived from an EMBL/GenBank/DDBJ whole genome shotgun (WGS) entry which is preliminary data.</text>
</comment>
<comment type="pathway">
    <text evidence="2">Amino-acid biosynthesis; L-serine biosynthesis; L-serine from 3-phospho-D-glycerate: step 3/3.</text>
</comment>
<comment type="cofactor">
    <cofactor evidence="1">
        <name>Mg(2+)</name>
        <dbReference type="ChEBI" id="CHEBI:18420"/>
    </cofactor>
</comment>
<keyword evidence="13" id="KW-1185">Reference proteome</keyword>